<sequence length="167" mass="18605">MVENINSYLDTNLKIRFSNKSIRDPFIHSDVSQYLNPLLPFVSKNPYEHPVLEKGRKLVFGHTTSYHPPSSKSEALCQNTIILFTAGPPVPLSVSHHLMSSRKTFIQAIVSNSIDSQPTPLMKRPSRVYAFAALPPSEKKGEGAAKVPRSNRTPSLRASITLSHQEK</sequence>
<dbReference type="EMBL" id="BPLR01010081">
    <property type="protein sequence ID" value="GIY36725.1"/>
    <property type="molecule type" value="Genomic_DNA"/>
</dbReference>
<protein>
    <submittedName>
        <fullName evidence="2">Uncharacterized protein</fullName>
    </submittedName>
</protein>
<comment type="caution">
    <text evidence="2">The sequence shown here is derived from an EMBL/GenBank/DDBJ whole genome shotgun (WGS) entry which is preliminary data.</text>
</comment>
<reference evidence="2 3" key="1">
    <citation type="submission" date="2021-06" db="EMBL/GenBank/DDBJ databases">
        <title>Caerostris extrusa draft genome.</title>
        <authorList>
            <person name="Kono N."/>
            <person name="Arakawa K."/>
        </authorList>
    </citation>
    <scope>NUCLEOTIDE SEQUENCE [LARGE SCALE GENOMIC DNA]</scope>
</reference>
<proteinExistence type="predicted"/>
<dbReference type="Proteomes" id="UP001054945">
    <property type="component" value="Unassembled WGS sequence"/>
</dbReference>
<evidence type="ECO:0000256" key="1">
    <source>
        <dbReference type="SAM" id="MobiDB-lite"/>
    </source>
</evidence>
<feature type="compositionally biased region" description="Polar residues" evidence="1">
    <location>
        <begin position="150"/>
        <end position="167"/>
    </location>
</feature>
<evidence type="ECO:0000313" key="3">
    <source>
        <dbReference type="Proteomes" id="UP001054945"/>
    </source>
</evidence>
<organism evidence="2 3">
    <name type="scientific">Caerostris extrusa</name>
    <name type="common">Bark spider</name>
    <name type="synonym">Caerostris bankana</name>
    <dbReference type="NCBI Taxonomy" id="172846"/>
    <lineage>
        <taxon>Eukaryota</taxon>
        <taxon>Metazoa</taxon>
        <taxon>Ecdysozoa</taxon>
        <taxon>Arthropoda</taxon>
        <taxon>Chelicerata</taxon>
        <taxon>Arachnida</taxon>
        <taxon>Araneae</taxon>
        <taxon>Araneomorphae</taxon>
        <taxon>Entelegynae</taxon>
        <taxon>Araneoidea</taxon>
        <taxon>Araneidae</taxon>
        <taxon>Caerostris</taxon>
    </lineage>
</organism>
<keyword evidence="3" id="KW-1185">Reference proteome</keyword>
<accession>A0AAV4SW70</accession>
<name>A0AAV4SW70_CAEEX</name>
<evidence type="ECO:0000313" key="2">
    <source>
        <dbReference type="EMBL" id="GIY36725.1"/>
    </source>
</evidence>
<dbReference type="AlphaFoldDB" id="A0AAV4SW70"/>
<feature type="region of interest" description="Disordered" evidence="1">
    <location>
        <begin position="134"/>
        <end position="167"/>
    </location>
</feature>
<gene>
    <name evidence="2" type="ORF">CEXT_524611</name>
</gene>